<evidence type="ECO:0000313" key="2">
    <source>
        <dbReference type="EMBL" id="KUG23824.1"/>
    </source>
</evidence>
<accession>A0A0W8FSE1</accession>
<sequence>MGVMAKTILERFIFFYCAITRFLYKIKAPLRNQRGFMF</sequence>
<organism evidence="2">
    <name type="scientific">hydrocarbon metagenome</name>
    <dbReference type="NCBI Taxonomy" id="938273"/>
    <lineage>
        <taxon>unclassified sequences</taxon>
        <taxon>metagenomes</taxon>
        <taxon>ecological metagenomes</taxon>
    </lineage>
</organism>
<keyword evidence="1" id="KW-0812">Transmembrane</keyword>
<dbReference type="AlphaFoldDB" id="A0A0W8FSE1"/>
<name>A0A0W8FSE1_9ZZZZ</name>
<keyword evidence="1" id="KW-0472">Membrane</keyword>
<keyword evidence="1" id="KW-1133">Transmembrane helix</keyword>
<dbReference type="EMBL" id="LNQE01000885">
    <property type="protein sequence ID" value="KUG23824.1"/>
    <property type="molecule type" value="Genomic_DNA"/>
</dbReference>
<protein>
    <submittedName>
        <fullName evidence="2">Uncharacterized protein</fullName>
    </submittedName>
</protein>
<evidence type="ECO:0000256" key="1">
    <source>
        <dbReference type="SAM" id="Phobius"/>
    </source>
</evidence>
<comment type="caution">
    <text evidence="2">The sequence shown here is derived from an EMBL/GenBank/DDBJ whole genome shotgun (WGS) entry which is preliminary data.</text>
</comment>
<reference evidence="2" key="1">
    <citation type="journal article" date="2015" name="Proc. Natl. Acad. Sci. U.S.A.">
        <title>Networks of energetic and metabolic interactions define dynamics in microbial communities.</title>
        <authorList>
            <person name="Embree M."/>
            <person name="Liu J.K."/>
            <person name="Al-Bassam M.M."/>
            <person name="Zengler K."/>
        </authorList>
    </citation>
    <scope>NUCLEOTIDE SEQUENCE</scope>
</reference>
<gene>
    <name evidence="2" type="ORF">ASZ90_006379</name>
</gene>
<feature type="transmembrane region" description="Helical" evidence="1">
    <location>
        <begin position="6"/>
        <end position="24"/>
    </location>
</feature>
<proteinExistence type="predicted"/>